<protein>
    <submittedName>
        <fullName evidence="1">Uncharacterized protein</fullName>
    </submittedName>
</protein>
<evidence type="ECO:0000313" key="1">
    <source>
        <dbReference type="EMBL" id="GEC97520.1"/>
    </source>
</evidence>
<dbReference type="EMBL" id="BJNV01000095">
    <property type="protein sequence ID" value="GEC97520.1"/>
    <property type="molecule type" value="Genomic_DNA"/>
</dbReference>
<organism evidence="1 2">
    <name type="scientific">Zoogloea ramigera</name>
    <dbReference type="NCBI Taxonomy" id="350"/>
    <lineage>
        <taxon>Bacteria</taxon>
        <taxon>Pseudomonadati</taxon>
        <taxon>Pseudomonadota</taxon>
        <taxon>Betaproteobacteria</taxon>
        <taxon>Rhodocyclales</taxon>
        <taxon>Zoogloeaceae</taxon>
        <taxon>Zoogloea</taxon>
    </lineage>
</organism>
<proteinExistence type="predicted"/>
<gene>
    <name evidence="1" type="ORF">ZRA01_35930</name>
</gene>
<keyword evidence="2" id="KW-1185">Reference proteome</keyword>
<accession>A0A4Y4D413</accession>
<reference evidence="1 2" key="1">
    <citation type="submission" date="2019-06" db="EMBL/GenBank/DDBJ databases">
        <title>Whole genome shotgun sequence of Zoogloea ramigera NBRC 15342.</title>
        <authorList>
            <person name="Hosoyama A."/>
            <person name="Uohara A."/>
            <person name="Ohji S."/>
            <person name="Ichikawa N."/>
        </authorList>
    </citation>
    <scope>NUCLEOTIDE SEQUENCE [LARGE SCALE GENOMIC DNA]</scope>
    <source>
        <strain evidence="1 2">NBRC 15342</strain>
    </source>
</reference>
<comment type="caution">
    <text evidence="1">The sequence shown here is derived from an EMBL/GenBank/DDBJ whole genome shotgun (WGS) entry which is preliminary data.</text>
</comment>
<sequence length="75" mass="7851">MITVNEDLIMSPRFICPHCHSPVDPASLEFASSAQAYYRICPVCDEAVVVALAPGLAVAERAPAAGAQTAQEHAA</sequence>
<dbReference type="AlphaFoldDB" id="A0A4Y4D413"/>
<name>A0A4Y4D413_ZOORA</name>
<evidence type="ECO:0000313" key="2">
    <source>
        <dbReference type="Proteomes" id="UP000318422"/>
    </source>
</evidence>
<dbReference type="Proteomes" id="UP000318422">
    <property type="component" value="Unassembled WGS sequence"/>
</dbReference>